<dbReference type="InterPro" id="IPR043804">
    <property type="entry name" value="DUF5871"/>
</dbReference>
<organism evidence="1 2">
    <name type="scientific">Paramecium bursaria Chlorella virus IL3A</name>
    <name type="common">PBCV-IL3A</name>
    <dbReference type="NCBI Taxonomy" id="46019"/>
    <lineage>
        <taxon>Viruses</taxon>
        <taxon>Varidnaviria</taxon>
        <taxon>Bamfordvirae</taxon>
        <taxon>Nucleocytoviricota</taxon>
        <taxon>Megaviricetes</taxon>
        <taxon>Algavirales</taxon>
        <taxon>Phycodnaviridae</taxon>
        <taxon>Chlorovirus</taxon>
        <taxon>Chlorovirus illinoense</taxon>
    </lineage>
</organism>
<dbReference type="InterPro" id="IPR012340">
    <property type="entry name" value="NA-bd_OB-fold"/>
</dbReference>
<dbReference type="Proteomes" id="UP000247091">
    <property type="component" value="Segment"/>
</dbReference>
<protein>
    <submittedName>
        <fullName evidence="1">Uncharacterized protein</fullName>
    </submittedName>
</protein>
<dbReference type="Pfam" id="PF19196">
    <property type="entry name" value="DUF5871"/>
    <property type="match status" value="1"/>
</dbReference>
<dbReference type="EMBL" id="JX997169">
    <property type="protein sequence ID" value="AGE53871.1"/>
    <property type="molecule type" value="Genomic_DNA"/>
</dbReference>
<reference evidence="1 2" key="1">
    <citation type="submission" date="2012-10" db="EMBL/GenBank/DDBJ databases">
        <title>Towards defining the chloroviruses: a genomic journey through a genus of large DNA viruses.</title>
        <authorList>
            <person name="Jeanniard A."/>
            <person name="Dunigan D.D."/>
            <person name="Gurnon J.R."/>
            <person name="Agarkova I."/>
            <person name="Kang M."/>
            <person name="Vitek J."/>
            <person name="Duncan G."/>
            <person name="McClung O.W."/>
            <person name="Larsen M."/>
            <person name="Claverie J.-M."/>
            <person name="Van Etten J.L."/>
            <person name="Blanc G."/>
        </authorList>
    </citation>
    <scope>NUCLEOTIDE SEQUENCE [LARGE SCALE GENOMIC DNA]</scope>
</reference>
<name>M1HVX1_PBCVI</name>
<accession>M1HVX1</accession>
<gene>
    <name evidence="1" type="primary">IL-3A_350L</name>
    <name evidence="1" type="ORF">PBCVIL3A_350L</name>
</gene>
<dbReference type="Gene3D" id="2.40.50.140">
    <property type="entry name" value="Nucleic acid-binding proteins"/>
    <property type="match status" value="1"/>
</dbReference>
<proteinExistence type="predicted"/>
<sequence length="238" mass="26612">MAIQTAKKFSPSSIFFGQAERNKLGGKYVPLTNEVGAKTRFTLQTPTMSLPFGISAYREKPEAEPSSYSVDLSFRGYETDENILTLFNKITELDNHLIDAAYTNSVAWFGKQKSRELLEDTYRPLTKKDPSGKYAPVMKVKIPILNGKPNVQVFDTDKTPITIDDVQKGSTVKVITEVASVWFVGGTQWGITFRALQILVVSKPARLDEFAFTDDDEAPKEILEVSDEDDARVAQNFL</sequence>
<organismHost>
    <name type="scientific">Chlorella</name>
    <dbReference type="NCBI Taxonomy" id="3071"/>
</organismHost>
<evidence type="ECO:0000313" key="2">
    <source>
        <dbReference type="Proteomes" id="UP000247091"/>
    </source>
</evidence>
<evidence type="ECO:0000313" key="1">
    <source>
        <dbReference type="EMBL" id="AGE53871.1"/>
    </source>
</evidence>